<dbReference type="AlphaFoldDB" id="A0A8K0CM04"/>
<accession>A0A8K0CM04</accession>
<evidence type="ECO:0000313" key="2">
    <source>
        <dbReference type="Proteomes" id="UP000801492"/>
    </source>
</evidence>
<reference evidence="1" key="1">
    <citation type="submission" date="2019-08" db="EMBL/GenBank/DDBJ databases">
        <title>The genome of the North American firefly Photinus pyralis.</title>
        <authorList>
            <consortium name="Photinus pyralis genome working group"/>
            <person name="Fallon T.R."/>
            <person name="Sander Lower S.E."/>
            <person name="Weng J.-K."/>
        </authorList>
    </citation>
    <scope>NUCLEOTIDE SEQUENCE</scope>
    <source>
        <strain evidence="1">TRF0915ILg1</strain>
        <tissue evidence="1">Whole body</tissue>
    </source>
</reference>
<comment type="caution">
    <text evidence="1">The sequence shown here is derived from an EMBL/GenBank/DDBJ whole genome shotgun (WGS) entry which is preliminary data.</text>
</comment>
<dbReference type="EMBL" id="VTPC01083383">
    <property type="protein sequence ID" value="KAF2887471.1"/>
    <property type="molecule type" value="Genomic_DNA"/>
</dbReference>
<feature type="non-terminal residue" evidence="1">
    <location>
        <position position="63"/>
    </location>
</feature>
<evidence type="ECO:0000313" key="1">
    <source>
        <dbReference type="EMBL" id="KAF2887471.1"/>
    </source>
</evidence>
<organism evidence="1 2">
    <name type="scientific">Ignelater luminosus</name>
    <name type="common">Cucubano</name>
    <name type="synonym">Pyrophorus luminosus</name>
    <dbReference type="NCBI Taxonomy" id="2038154"/>
    <lineage>
        <taxon>Eukaryota</taxon>
        <taxon>Metazoa</taxon>
        <taxon>Ecdysozoa</taxon>
        <taxon>Arthropoda</taxon>
        <taxon>Hexapoda</taxon>
        <taxon>Insecta</taxon>
        <taxon>Pterygota</taxon>
        <taxon>Neoptera</taxon>
        <taxon>Endopterygota</taxon>
        <taxon>Coleoptera</taxon>
        <taxon>Polyphaga</taxon>
        <taxon>Elateriformia</taxon>
        <taxon>Elateroidea</taxon>
        <taxon>Elateridae</taxon>
        <taxon>Agrypninae</taxon>
        <taxon>Pyrophorini</taxon>
        <taxon>Ignelater</taxon>
    </lineage>
</organism>
<sequence>MRTIKLVQLGYFPNDVNKLSKGKQIHKGSTLTVLNPFIHNNGLIQIGSELASSNLTENQKHPT</sequence>
<keyword evidence="2" id="KW-1185">Reference proteome</keyword>
<proteinExistence type="predicted"/>
<protein>
    <submittedName>
        <fullName evidence="1">Uncharacterized protein</fullName>
    </submittedName>
</protein>
<gene>
    <name evidence="1" type="ORF">ILUMI_18702</name>
</gene>
<name>A0A8K0CM04_IGNLU</name>
<dbReference type="Proteomes" id="UP000801492">
    <property type="component" value="Unassembled WGS sequence"/>
</dbReference>